<dbReference type="eggNOG" id="ENOG502REVM">
    <property type="taxonomic scope" value="Eukaryota"/>
</dbReference>
<evidence type="ECO:0000313" key="3">
    <source>
        <dbReference type="EnsemblFungi" id="EJT70846"/>
    </source>
</evidence>
<reference evidence="2" key="3">
    <citation type="submission" date="2010-09" db="EMBL/GenBank/DDBJ databases">
        <title>Annotation of Gaeumannomyces graminis var. tritici R3-111a-1.</title>
        <authorList>
            <consortium name="The Broad Institute Genome Sequencing Platform"/>
            <person name="Ma L.-J."/>
            <person name="Dead R."/>
            <person name="Young S.K."/>
            <person name="Zeng Q."/>
            <person name="Gargeya S."/>
            <person name="Fitzgerald M."/>
            <person name="Haas B."/>
            <person name="Abouelleil A."/>
            <person name="Alvarado L."/>
            <person name="Arachchi H.M."/>
            <person name="Berlin A."/>
            <person name="Brown A."/>
            <person name="Chapman S.B."/>
            <person name="Chen Z."/>
            <person name="Dunbar C."/>
            <person name="Freedman E."/>
            <person name="Gearin G."/>
            <person name="Gellesch M."/>
            <person name="Goldberg J."/>
            <person name="Griggs A."/>
            <person name="Gujja S."/>
            <person name="Heiman D."/>
            <person name="Howarth C."/>
            <person name="Larson L."/>
            <person name="Lui A."/>
            <person name="MacDonald P.J.P."/>
            <person name="Mehta T."/>
            <person name="Montmayeur A."/>
            <person name="Murphy C."/>
            <person name="Neiman D."/>
            <person name="Pearson M."/>
            <person name="Priest M."/>
            <person name="Roberts A."/>
            <person name="Saif S."/>
            <person name="Shea T."/>
            <person name="Shenoy N."/>
            <person name="Sisk P."/>
            <person name="Stolte C."/>
            <person name="Sykes S."/>
            <person name="Yandava C."/>
            <person name="Wortman J."/>
            <person name="Nusbaum C."/>
            <person name="Birren B."/>
        </authorList>
    </citation>
    <scope>NUCLEOTIDE SEQUENCE</scope>
    <source>
        <strain evidence="2">R3-111a-1</strain>
    </source>
</reference>
<feature type="region of interest" description="Disordered" evidence="1">
    <location>
        <begin position="101"/>
        <end position="153"/>
    </location>
</feature>
<reference evidence="4" key="1">
    <citation type="submission" date="2010-07" db="EMBL/GenBank/DDBJ databases">
        <title>The genome sequence of Gaeumannomyces graminis var. tritici strain R3-111a-1.</title>
        <authorList>
            <consortium name="The Broad Institute Genome Sequencing Platform"/>
            <person name="Ma L.-J."/>
            <person name="Dead R."/>
            <person name="Young S."/>
            <person name="Zeng Q."/>
            <person name="Koehrsen M."/>
            <person name="Alvarado L."/>
            <person name="Berlin A."/>
            <person name="Chapman S.B."/>
            <person name="Chen Z."/>
            <person name="Freedman E."/>
            <person name="Gellesch M."/>
            <person name="Goldberg J."/>
            <person name="Griggs A."/>
            <person name="Gujja S."/>
            <person name="Heilman E.R."/>
            <person name="Heiman D."/>
            <person name="Hepburn T."/>
            <person name="Howarth C."/>
            <person name="Jen D."/>
            <person name="Larson L."/>
            <person name="Mehta T."/>
            <person name="Neiman D."/>
            <person name="Pearson M."/>
            <person name="Roberts A."/>
            <person name="Saif S."/>
            <person name="Shea T."/>
            <person name="Shenoy N."/>
            <person name="Sisk P."/>
            <person name="Stolte C."/>
            <person name="Sykes S."/>
            <person name="Walk T."/>
            <person name="White J."/>
            <person name="Yandava C."/>
            <person name="Haas B."/>
            <person name="Nusbaum C."/>
            <person name="Birren B."/>
        </authorList>
    </citation>
    <scope>NUCLEOTIDE SEQUENCE [LARGE SCALE GENOMIC DNA]</scope>
    <source>
        <strain evidence="4">R3-111a-1</strain>
    </source>
</reference>
<dbReference type="RefSeq" id="XP_009228024.1">
    <property type="nucleotide sequence ID" value="XM_009229760.1"/>
</dbReference>
<evidence type="ECO:0000313" key="4">
    <source>
        <dbReference type="Proteomes" id="UP000006039"/>
    </source>
</evidence>
<dbReference type="Proteomes" id="UP000006039">
    <property type="component" value="Unassembled WGS sequence"/>
</dbReference>
<reference evidence="3" key="4">
    <citation type="journal article" date="2015" name="G3 (Bethesda)">
        <title>Genome sequences of three phytopathogenic species of the Magnaporthaceae family of fungi.</title>
        <authorList>
            <person name="Okagaki L.H."/>
            <person name="Nunes C.C."/>
            <person name="Sailsbery J."/>
            <person name="Clay B."/>
            <person name="Brown D."/>
            <person name="John T."/>
            <person name="Oh Y."/>
            <person name="Young N."/>
            <person name="Fitzgerald M."/>
            <person name="Haas B.J."/>
            <person name="Zeng Q."/>
            <person name="Young S."/>
            <person name="Adiconis X."/>
            <person name="Fan L."/>
            <person name="Levin J.Z."/>
            <person name="Mitchell T.K."/>
            <person name="Okubara P.A."/>
            <person name="Farman M.L."/>
            <person name="Kohn L.M."/>
            <person name="Birren B."/>
            <person name="Ma L.-J."/>
            <person name="Dean R.A."/>
        </authorList>
    </citation>
    <scope>NUCLEOTIDE SEQUENCE</scope>
    <source>
        <strain evidence="3">R3-111a-1</strain>
    </source>
</reference>
<keyword evidence="4" id="KW-1185">Reference proteome</keyword>
<dbReference type="VEuPathDB" id="FungiDB:GGTG_11869"/>
<name>J3PED8_GAET3</name>
<reference evidence="2" key="2">
    <citation type="submission" date="2010-07" db="EMBL/GenBank/DDBJ databases">
        <authorList>
            <consortium name="The Broad Institute Genome Sequencing Platform"/>
            <consortium name="Broad Institute Genome Sequencing Center for Infectious Disease"/>
            <person name="Ma L.-J."/>
            <person name="Dead R."/>
            <person name="Young S."/>
            <person name="Zeng Q."/>
            <person name="Koehrsen M."/>
            <person name="Alvarado L."/>
            <person name="Berlin A."/>
            <person name="Chapman S.B."/>
            <person name="Chen Z."/>
            <person name="Freedman E."/>
            <person name="Gellesch M."/>
            <person name="Goldberg J."/>
            <person name="Griggs A."/>
            <person name="Gujja S."/>
            <person name="Heilman E.R."/>
            <person name="Heiman D."/>
            <person name="Hepburn T."/>
            <person name="Howarth C."/>
            <person name="Jen D."/>
            <person name="Larson L."/>
            <person name="Mehta T."/>
            <person name="Neiman D."/>
            <person name="Pearson M."/>
            <person name="Roberts A."/>
            <person name="Saif S."/>
            <person name="Shea T."/>
            <person name="Shenoy N."/>
            <person name="Sisk P."/>
            <person name="Stolte C."/>
            <person name="Sykes S."/>
            <person name="Walk T."/>
            <person name="White J."/>
            <person name="Yandava C."/>
            <person name="Haas B."/>
            <person name="Nusbaum C."/>
            <person name="Birren B."/>
        </authorList>
    </citation>
    <scope>NUCLEOTIDE SEQUENCE</scope>
    <source>
        <strain evidence="2">R3-111a-1</strain>
    </source>
</reference>
<evidence type="ECO:0000256" key="1">
    <source>
        <dbReference type="SAM" id="MobiDB-lite"/>
    </source>
</evidence>
<reference evidence="3" key="5">
    <citation type="submission" date="2018-04" db="UniProtKB">
        <authorList>
            <consortium name="EnsemblFungi"/>
        </authorList>
    </citation>
    <scope>IDENTIFICATION</scope>
    <source>
        <strain evidence="3">R3-111a-1</strain>
    </source>
</reference>
<organism evidence="2">
    <name type="scientific">Gaeumannomyces tritici (strain R3-111a-1)</name>
    <name type="common">Wheat and barley take-all root rot fungus</name>
    <name type="synonym">Gaeumannomyces graminis var. tritici</name>
    <dbReference type="NCBI Taxonomy" id="644352"/>
    <lineage>
        <taxon>Eukaryota</taxon>
        <taxon>Fungi</taxon>
        <taxon>Dikarya</taxon>
        <taxon>Ascomycota</taxon>
        <taxon>Pezizomycotina</taxon>
        <taxon>Sordariomycetes</taxon>
        <taxon>Sordariomycetidae</taxon>
        <taxon>Magnaporthales</taxon>
        <taxon>Magnaporthaceae</taxon>
        <taxon>Gaeumannomyces</taxon>
    </lineage>
</organism>
<dbReference type="GeneID" id="20352327"/>
<dbReference type="EMBL" id="GL385401">
    <property type="protein sequence ID" value="EJT70846.1"/>
    <property type="molecule type" value="Genomic_DNA"/>
</dbReference>
<evidence type="ECO:0000313" key="2">
    <source>
        <dbReference type="EMBL" id="EJT70846.1"/>
    </source>
</evidence>
<feature type="compositionally biased region" description="Basic and acidic residues" evidence="1">
    <location>
        <begin position="126"/>
        <end position="149"/>
    </location>
</feature>
<sequence>MDIFWPENREGHEDLVCFGITATNIVPGSYDNCSNGLAHRRVLLRPYDKLYQQWRDRQMQISRQEWDLRAAQEAGGNEFLKHRREWRENLAASRKGLARAQAAQAATNKSDEAEVAAAEAEEERVAEEGREERKRASEEKRRKRAESWERSYQARQERLEAEYSRAEGSGAGGAGARWWAGAGVALATAVVIFVRAW</sequence>
<accession>J3PED8</accession>
<dbReference type="HOGENOM" id="CLU_1384253_0_0_1"/>
<dbReference type="EnsemblFungi" id="EJT70846">
    <property type="protein sequence ID" value="EJT70846"/>
    <property type="gene ID" value="GGTG_11869"/>
</dbReference>
<dbReference type="OrthoDB" id="10654897at2759"/>
<protein>
    <submittedName>
        <fullName evidence="2 3">Uncharacterized protein</fullName>
    </submittedName>
</protein>
<gene>
    <name evidence="3" type="primary">20352327</name>
    <name evidence="2" type="ORF">GGTG_11869</name>
</gene>
<proteinExistence type="predicted"/>
<dbReference type="AlphaFoldDB" id="J3PED8"/>